<feature type="compositionally biased region" description="Pro residues" evidence="1">
    <location>
        <begin position="81"/>
        <end position="117"/>
    </location>
</feature>
<feature type="compositionally biased region" description="Gly residues" evidence="1">
    <location>
        <begin position="133"/>
        <end position="156"/>
    </location>
</feature>
<organism evidence="2 3">
    <name type="scientific">Brevundimonas albigilva</name>
    <dbReference type="NCBI Taxonomy" id="1312364"/>
    <lineage>
        <taxon>Bacteria</taxon>
        <taxon>Pseudomonadati</taxon>
        <taxon>Pseudomonadota</taxon>
        <taxon>Alphaproteobacteria</taxon>
        <taxon>Caulobacterales</taxon>
        <taxon>Caulobacteraceae</taxon>
        <taxon>Brevundimonas</taxon>
    </lineage>
</organism>
<evidence type="ECO:0000256" key="1">
    <source>
        <dbReference type="SAM" id="MobiDB-lite"/>
    </source>
</evidence>
<gene>
    <name evidence="2" type="ORF">M8231_08065</name>
</gene>
<accession>A0ABY4SPS5</accession>
<evidence type="ECO:0000313" key="3">
    <source>
        <dbReference type="Proteomes" id="UP001055429"/>
    </source>
</evidence>
<reference evidence="2" key="1">
    <citation type="submission" date="2022-05" db="EMBL/GenBank/DDBJ databases">
        <title>Brevundimonas albigilva TT17 genome sequence.</title>
        <authorList>
            <person name="Lee K."/>
            <person name="Son H."/>
        </authorList>
    </citation>
    <scope>NUCLEOTIDE SEQUENCE</scope>
    <source>
        <strain evidence="2">TT17</strain>
    </source>
</reference>
<dbReference type="EMBL" id="CP097649">
    <property type="protein sequence ID" value="URI16902.1"/>
    <property type="molecule type" value="Genomic_DNA"/>
</dbReference>
<sequence>MTARRARRRWRAFAIFAGVAAAEIGLFLLLGQVRGMRPPAVQEPPAFEVVLYDPPPPISSEPPSPEAGGGAPAAPSRVHAPSPPPRQPPPSPIPSPPPRQPPPSPIPSPPVPAPQPDPIVVGAAPSPSPSAGFGQGGEGTGAGAGSGAGDGPGRGSTGPRLITGPTIGQIRACHPRNARSRYGRAELSCVIRADRRLEACRVVSEDPPGLGFGAAGQCAVVNFRFQPPTEDGRSLDGQRVTVGIDFGRPR</sequence>
<dbReference type="PRINTS" id="PR01217">
    <property type="entry name" value="PRICHEXTENSN"/>
</dbReference>
<feature type="region of interest" description="Disordered" evidence="1">
    <location>
        <begin position="52"/>
        <end position="167"/>
    </location>
</feature>
<evidence type="ECO:0000313" key="2">
    <source>
        <dbReference type="EMBL" id="URI16902.1"/>
    </source>
</evidence>
<protein>
    <submittedName>
        <fullName evidence="2">Energy transducer TonB</fullName>
    </submittedName>
</protein>
<dbReference type="RefSeq" id="WP_250202563.1">
    <property type="nucleotide sequence ID" value="NZ_CP097649.1"/>
</dbReference>
<keyword evidence="3" id="KW-1185">Reference proteome</keyword>
<name>A0ABY4SPS5_9CAUL</name>
<dbReference type="Proteomes" id="UP001055429">
    <property type="component" value="Chromosome"/>
</dbReference>
<proteinExistence type="predicted"/>
<feature type="compositionally biased region" description="Pro residues" evidence="1">
    <location>
        <begin position="53"/>
        <end position="65"/>
    </location>
</feature>